<dbReference type="PANTHER" id="PTHR23503">
    <property type="entry name" value="SOLUTE CARRIER FAMILY 2"/>
    <property type="match status" value="1"/>
</dbReference>
<evidence type="ECO:0000256" key="5">
    <source>
        <dbReference type="ARBA" id="ARBA00022989"/>
    </source>
</evidence>
<dbReference type="PANTHER" id="PTHR23503:SF8">
    <property type="entry name" value="FACILITATED GLUCOSE TRANSPORTER PROTEIN 1"/>
    <property type="match status" value="1"/>
</dbReference>
<dbReference type="InterPro" id="IPR020846">
    <property type="entry name" value="MFS_dom"/>
</dbReference>
<dbReference type="Pfam" id="PF00083">
    <property type="entry name" value="Sugar_tr"/>
    <property type="match status" value="1"/>
</dbReference>
<feature type="transmembrane region" description="Helical" evidence="10">
    <location>
        <begin position="224"/>
        <end position="246"/>
    </location>
</feature>
<dbReference type="SUPFAM" id="SSF103473">
    <property type="entry name" value="MFS general substrate transporter"/>
    <property type="match status" value="1"/>
</dbReference>
<accession>A0A9P0LAX4</accession>
<dbReference type="PRINTS" id="PR00171">
    <property type="entry name" value="SUGRTRNSPORT"/>
</dbReference>
<protein>
    <recommendedName>
        <fullName evidence="11">Major facilitator superfamily (MFS) profile domain-containing protein</fullName>
    </recommendedName>
</protein>
<feature type="transmembrane region" description="Helical" evidence="10">
    <location>
        <begin position="318"/>
        <end position="340"/>
    </location>
</feature>
<dbReference type="InterPro" id="IPR036259">
    <property type="entry name" value="MFS_trans_sf"/>
</dbReference>
<feature type="transmembrane region" description="Helical" evidence="10">
    <location>
        <begin position="470"/>
        <end position="490"/>
    </location>
</feature>
<name>A0A9P0LAX4_ACAOB</name>
<feature type="region of interest" description="Disordered" evidence="9">
    <location>
        <begin position="66"/>
        <end position="87"/>
    </location>
</feature>
<reference evidence="12" key="1">
    <citation type="submission" date="2022-03" db="EMBL/GenBank/DDBJ databases">
        <authorList>
            <person name="Sayadi A."/>
        </authorList>
    </citation>
    <scope>NUCLEOTIDE SEQUENCE</scope>
</reference>
<evidence type="ECO:0000256" key="6">
    <source>
        <dbReference type="ARBA" id="ARBA00023136"/>
    </source>
</evidence>
<keyword evidence="2 8" id="KW-0813">Transport</keyword>
<evidence type="ECO:0000256" key="4">
    <source>
        <dbReference type="ARBA" id="ARBA00022692"/>
    </source>
</evidence>
<organism evidence="12 13">
    <name type="scientific">Acanthoscelides obtectus</name>
    <name type="common">Bean weevil</name>
    <name type="synonym">Bruchus obtectus</name>
    <dbReference type="NCBI Taxonomy" id="200917"/>
    <lineage>
        <taxon>Eukaryota</taxon>
        <taxon>Metazoa</taxon>
        <taxon>Ecdysozoa</taxon>
        <taxon>Arthropoda</taxon>
        <taxon>Hexapoda</taxon>
        <taxon>Insecta</taxon>
        <taxon>Pterygota</taxon>
        <taxon>Neoptera</taxon>
        <taxon>Endopterygota</taxon>
        <taxon>Coleoptera</taxon>
        <taxon>Polyphaga</taxon>
        <taxon>Cucujiformia</taxon>
        <taxon>Chrysomeloidea</taxon>
        <taxon>Chrysomelidae</taxon>
        <taxon>Bruchinae</taxon>
        <taxon>Bruchini</taxon>
        <taxon>Acanthoscelides</taxon>
    </lineage>
</organism>
<feature type="transmembrane region" description="Helical" evidence="10">
    <location>
        <begin position="497"/>
        <end position="520"/>
    </location>
</feature>
<dbReference type="Gene3D" id="1.20.1250.20">
    <property type="entry name" value="MFS general substrate transporter like domains"/>
    <property type="match status" value="1"/>
</dbReference>
<evidence type="ECO:0000256" key="8">
    <source>
        <dbReference type="RuleBase" id="RU003346"/>
    </source>
</evidence>
<dbReference type="GO" id="GO:0005886">
    <property type="term" value="C:plasma membrane"/>
    <property type="evidence" value="ECO:0007669"/>
    <property type="project" value="UniProtKB-SubCell"/>
</dbReference>
<dbReference type="GO" id="GO:0005353">
    <property type="term" value="F:fructose transmembrane transporter activity"/>
    <property type="evidence" value="ECO:0007669"/>
    <property type="project" value="UniProtKB-ARBA"/>
</dbReference>
<evidence type="ECO:0000313" key="13">
    <source>
        <dbReference type="Proteomes" id="UP001152888"/>
    </source>
</evidence>
<dbReference type="PROSITE" id="PS00216">
    <property type="entry name" value="SUGAR_TRANSPORT_1"/>
    <property type="match status" value="1"/>
</dbReference>
<feature type="transmembrane region" description="Helical" evidence="10">
    <location>
        <begin position="564"/>
        <end position="585"/>
    </location>
</feature>
<evidence type="ECO:0000256" key="2">
    <source>
        <dbReference type="ARBA" id="ARBA00022448"/>
    </source>
</evidence>
<dbReference type="AlphaFoldDB" id="A0A9P0LAX4"/>
<keyword evidence="3" id="KW-1003">Cell membrane</keyword>
<keyword evidence="6 10" id="KW-0472">Membrane</keyword>
<dbReference type="FunFam" id="1.20.1250.20:FF:001511">
    <property type="entry name" value="Solute carrier family 2, facilitated glucose transporter member 5"/>
    <property type="match status" value="1"/>
</dbReference>
<dbReference type="InterPro" id="IPR005828">
    <property type="entry name" value="MFS_sugar_transport-like"/>
</dbReference>
<feature type="transmembrane region" description="Helical" evidence="10">
    <location>
        <begin position="526"/>
        <end position="552"/>
    </location>
</feature>
<dbReference type="InterPro" id="IPR003663">
    <property type="entry name" value="Sugar/inositol_transpt"/>
</dbReference>
<evidence type="ECO:0000256" key="9">
    <source>
        <dbReference type="SAM" id="MobiDB-lite"/>
    </source>
</evidence>
<dbReference type="InterPro" id="IPR005829">
    <property type="entry name" value="Sugar_transporter_CS"/>
</dbReference>
<evidence type="ECO:0000256" key="1">
    <source>
        <dbReference type="ARBA" id="ARBA00004651"/>
    </source>
</evidence>
<comment type="subcellular location">
    <subcellularLocation>
        <location evidence="1">Cell membrane</location>
        <topology evidence="1">Multi-pass membrane protein</topology>
    </subcellularLocation>
</comment>
<dbReference type="PROSITE" id="PS50850">
    <property type="entry name" value="MFS"/>
    <property type="match status" value="1"/>
</dbReference>
<proteinExistence type="inferred from homology"/>
<feature type="transmembrane region" description="Helical" evidence="10">
    <location>
        <begin position="284"/>
        <end position="306"/>
    </location>
</feature>
<feature type="transmembrane region" description="Helical" evidence="10">
    <location>
        <begin position="258"/>
        <end position="278"/>
    </location>
</feature>
<evidence type="ECO:0000256" key="7">
    <source>
        <dbReference type="ARBA" id="ARBA00023180"/>
    </source>
</evidence>
<feature type="domain" description="Major facilitator superfamily (MFS) profile" evidence="11">
    <location>
        <begin position="176"/>
        <end position="618"/>
    </location>
</feature>
<evidence type="ECO:0000313" key="12">
    <source>
        <dbReference type="EMBL" id="CAH1992107.1"/>
    </source>
</evidence>
<evidence type="ECO:0000259" key="11">
    <source>
        <dbReference type="PROSITE" id="PS50850"/>
    </source>
</evidence>
<dbReference type="GO" id="GO:1990539">
    <property type="term" value="P:fructose import across plasma membrane"/>
    <property type="evidence" value="ECO:0007669"/>
    <property type="project" value="UniProtKB-ARBA"/>
</dbReference>
<evidence type="ECO:0000256" key="10">
    <source>
        <dbReference type="SAM" id="Phobius"/>
    </source>
</evidence>
<dbReference type="Proteomes" id="UP001152888">
    <property type="component" value="Unassembled WGS sequence"/>
</dbReference>
<keyword evidence="7" id="KW-0325">Glycoprotein</keyword>
<dbReference type="PROSITE" id="PS00217">
    <property type="entry name" value="SUGAR_TRANSPORT_2"/>
    <property type="match status" value="1"/>
</dbReference>
<evidence type="ECO:0000256" key="3">
    <source>
        <dbReference type="ARBA" id="ARBA00022475"/>
    </source>
</evidence>
<dbReference type="EMBL" id="CAKOFQ010007135">
    <property type="protein sequence ID" value="CAH1992107.1"/>
    <property type="molecule type" value="Genomic_DNA"/>
</dbReference>
<keyword evidence="4 10" id="KW-0812">Transmembrane</keyword>
<comment type="similarity">
    <text evidence="8">Belongs to the major facilitator superfamily. Sugar transporter (TC 2.A.1.1) family.</text>
</comment>
<gene>
    <name evidence="12" type="ORF">ACAOBT_LOCUS20674</name>
</gene>
<sequence length="635" mass="69616">MLEVSVDCKRQFKLNNSTSLYRQVSSALQKDVPTYTYLNRHSCEHLPIFGHLHQLVSSFTITQQPFEEDGAGSRSGSSKRVRFSNAGMEDNDRGIGFIRASHYLRDDSPDEDSDRQQAMRLLQVPSAPRHGILRSSSFSSNNSSDLDIPIYSSETLSKTPRKEVPGGFNGKLAFAIAASALGSSFQHGYNTGVLNNPQKIIETWISHTMANRTREYPDQQTVTFVFSVMTSIFCIGGMIGGAITGVVADRFGRKGGLLLNNIFVILAVICEAVSKTVGSYELIILGRFLIGVNSGMNAGLAPMYLAEISPINLRGAVGTVYQLVITVSILVAQILGLGSILGTAELWPTLLAITIVPSIFQLVTLPFCPESPKYLLSKNNENEAQNALSWLRGTNIVHEEMDLMKAEYDAVKMLPKVTMREIITNSMLRIPLIISLMVMCAQQLSGINAVMFFSSQIFMMAGLDNAGSTYATLAMGTINVIMTVVSLFLVEKAGRKTLLLVGFGGMVVDTALLTIGMMFAAQSKVASILCIIFVLVYVIMFATGPGSIPWFLVSELFNQSARPIATSLAVSINWTANFLVGLAFLPLAELMGPWVFIIFVILQALFLLFIYKKVPETKNKTLEEISAMFRQQSYQ</sequence>
<dbReference type="InterPro" id="IPR045263">
    <property type="entry name" value="GLUT"/>
</dbReference>
<keyword evidence="13" id="KW-1185">Reference proteome</keyword>
<comment type="caution">
    <text evidence="12">The sequence shown here is derived from an EMBL/GenBank/DDBJ whole genome shotgun (WGS) entry which is preliminary data.</text>
</comment>
<keyword evidence="5 10" id="KW-1133">Transmembrane helix</keyword>
<feature type="transmembrane region" description="Helical" evidence="10">
    <location>
        <begin position="591"/>
        <end position="611"/>
    </location>
</feature>
<feature type="transmembrane region" description="Helical" evidence="10">
    <location>
        <begin position="430"/>
        <end position="458"/>
    </location>
</feature>
<dbReference type="NCBIfam" id="TIGR00879">
    <property type="entry name" value="SP"/>
    <property type="match status" value="1"/>
</dbReference>
<dbReference type="OrthoDB" id="4540492at2759"/>